<protein>
    <submittedName>
        <fullName evidence="1">Uncharacterized protein</fullName>
    </submittedName>
</protein>
<name>A0AAW6TX45_9BACT</name>
<gene>
    <name evidence="1" type="ORF">QJ522_14545</name>
</gene>
<accession>A0AAW6TX45</accession>
<comment type="caution">
    <text evidence="1">The sequence shown here is derived from an EMBL/GenBank/DDBJ whole genome shotgun (WGS) entry which is preliminary data.</text>
</comment>
<dbReference type="EMBL" id="JASCXX010000018">
    <property type="protein sequence ID" value="MDI6450276.1"/>
    <property type="molecule type" value="Genomic_DNA"/>
</dbReference>
<dbReference type="AlphaFoldDB" id="A0AAW6TX45"/>
<evidence type="ECO:0000313" key="2">
    <source>
        <dbReference type="Proteomes" id="UP001431776"/>
    </source>
</evidence>
<dbReference type="Proteomes" id="UP001431776">
    <property type="component" value="Unassembled WGS sequence"/>
</dbReference>
<organism evidence="1 2">
    <name type="scientific">Anaerobaca lacustris</name>
    <dbReference type="NCBI Taxonomy" id="3044600"/>
    <lineage>
        <taxon>Bacteria</taxon>
        <taxon>Pseudomonadati</taxon>
        <taxon>Planctomycetota</taxon>
        <taxon>Phycisphaerae</taxon>
        <taxon>Sedimentisphaerales</taxon>
        <taxon>Anaerobacaceae</taxon>
        <taxon>Anaerobaca</taxon>
    </lineage>
</organism>
<sequence>MTDSVAMPMLGAMSTREDNLADDGPHARRHETVGGMLTSALNMEDEISSGVYEDYLDHRHWPAQLDDDVFVEIGRRLTVLIDDTKKHKKILQALVNEYGKDE</sequence>
<reference evidence="1" key="1">
    <citation type="submission" date="2023-05" db="EMBL/GenBank/DDBJ databases">
        <title>Anaerotaeda fermentans gen. nov., sp. nov., a novel anaerobic planctomycete of the new family within the order Sedimentisphaerales isolated from Taman Peninsula, Russia.</title>
        <authorList>
            <person name="Khomyakova M.A."/>
            <person name="Merkel A.Y."/>
            <person name="Slobodkin A.I."/>
        </authorList>
    </citation>
    <scope>NUCLEOTIDE SEQUENCE</scope>
    <source>
        <strain evidence="1">M17dextr</strain>
    </source>
</reference>
<keyword evidence="2" id="KW-1185">Reference proteome</keyword>
<proteinExistence type="predicted"/>
<evidence type="ECO:0000313" key="1">
    <source>
        <dbReference type="EMBL" id="MDI6450276.1"/>
    </source>
</evidence>
<dbReference type="RefSeq" id="WP_349245686.1">
    <property type="nucleotide sequence ID" value="NZ_JASCXX010000018.1"/>
</dbReference>